<dbReference type="GO" id="GO:0019104">
    <property type="term" value="F:DNA N-glycosylase activity"/>
    <property type="evidence" value="ECO:0007669"/>
    <property type="project" value="InterPro"/>
</dbReference>
<dbReference type="SMART" id="SM00478">
    <property type="entry name" value="ENDO3c"/>
    <property type="match status" value="1"/>
</dbReference>
<sequence length="1951" mass="218005">MNLERGFSVPMEKRDVWAPATPEKPVLRPNQTPSGMQQNQIGVENWQDLLGFYTDVLQDELPPGWQPNSRVDVNQGEPAIENFAGVGVNQREQTIQNVAPVAVLNKGLHNVEGVASAETCNRLLPYSSGSAGVVEMSHWNGGIQNIAPVDKFRSFDLNAGNAGSYLQNVDDVVPPRKVSSLAELLGMRSRLNAPTTNGDRIISAVEKHSSISQHSQVERNWEDSIPQQNHILHANPDIGGYNLQQMPSRRLSVAYRPSYNRNSPQRSEAGESSGVAGPLHLGTVTPDQQKQLQNNQINQIPNLLIDEISTKEGHNKQNFMLPQQAEIGERKHCDFVSDTLSTASPGISTKEKHNFVDGNDGEFDLNKTPPQKTPKRKKHRPKVVKEGKPRRTPKPAAKENKNPSGNPATKRKYVRKKGIKTSTNESVDAENGVEVPNSESQGKSCKRALNFDLENGIGKKTKCKEFDHQADNNQGGNASINLNVDFHNAGLKRNATCTVKDVHQNICREQKQTENAYNFIPSVDKIPSQESLTPAATVPPTASKDHTLNVIARNLNVRSTNINQSGVQGKYGQVHHQTTGGLSQLVILANTSQQNLDGLRQSSFQSSPQLLEDLVNIREKQKPKRVYFHTEMTQPLMISQICSRGVSETGHFNKESTRPWLNAAVSSRSNTKNAETKINGFGAGSTSADFTEQTVSPGKKRLHAQTYKLHMNGELPCFGREEMSTLMNPAYETNKVTHNWCMNSTGSGLQFQKQMADIKYHPFAEAQTNSSFTTVANCHLLSISNRDPKDIKRNEITDAPAHSSAKRQYTRRTPSNKTSSTDKVLQYGHDLKNVSGSQEYKRNIFSVDDITDRMRDLQISNNGNRTFEEVRNALVPYTGGGAVVPYEPSDPIKKRRPRPKVDLDPETNRLWNLLMGNEGSESTETMDEDKQKRWEEDRRVFRGRVDSFTARMHLVQGDRKFSKWKGSVVDSVIGVFLTQNVSDHLSSSAFMSLAAKFSAKSTNSRETSCQKAGNPSAEYVVLVRHPDGTTCHQRMTREPVYDQNTVKSSKLSEYDAENVPSGTFSVNRHIRRTEEGMVSSQMTREPVYDHNTVKSSKLSEYDAENVPSGTCSVNRHIRRTDEGMVSSQSSSESINFHPSEDIRSSSGSNSEVEDQVTGSNSRENCGPLYLFKEAEGITAFQKNQIPEIGFSFQDNRFSNNHHQYANLGNRQYSGATSSTNACTYPLPSNVLHYQRPAPASKSSWQGMGNRESDVFALLEKECTSSLTSTLCDTTNGTYIEDLLDKAGQSIESSTTEQQTGSSKFQPSTINPKVRTKHLEKKMNFPTESESRDSQHFINYKNGGMQETFQQESSFLADPVKSAEVLRQNPTDNQKPSENITLEPTEMKTTHASDVQSSKISTTSTAQKQKAEKEKGKSFNWDSLRKQVHLKGGTRERSRDTLDSLDYEALRNADVREISDSIKERGMNNMLAARIKDFLNRLVKDHGSTDLEWLRDVQPDRVKDYLLSIRGLGLKSVECIRLLTLHHLAFPVDTNVGRIAVRLGWVPLQPLPEALQLHLLELYPVLESIQKYLWPRLCMLDQETLYELHYQLITFGKVFCTKRQPNCNACPMRGECRHFASAFASARLALPGPEERRVVCSDVPTSPCESCVITKPMPLPPPEDNLGSGPGLTGNCEPIIEEPTTPESSIEVTERDIEDVFYEDPDEIPEIKLNIEEFTTNLQSFIQENKEMQEGDMSKAIIALSPKFASIPKPKLKHISRLRTEHQVYELPDSHPLLKGMDRREPDDPSPYLLALWTPGETADSVQPPEGKCSSSESGMCNKKTCFPCNSTREAQAQTARGTILIPCRTAMRGSFPLNGTYFQVNEVFADDETSMNPIHVPRSLIWNLPRRAVFFGTSVSTIFKGMSTEGIQYCFWKGFVCVRGFDQKTRAPRPLKARLHLPASKIPKQNE</sequence>
<proteinExistence type="inferred from homology"/>
<dbReference type="SUPFAM" id="SSF48150">
    <property type="entry name" value="DNA-glycosylase"/>
    <property type="match status" value="1"/>
</dbReference>
<feature type="compositionally biased region" description="Basic residues" evidence="10">
    <location>
        <begin position="409"/>
        <end position="419"/>
    </location>
</feature>
<dbReference type="InterPro" id="IPR003651">
    <property type="entry name" value="Endonuclease3_FeS-loop_motif"/>
</dbReference>
<dbReference type="GO" id="GO:0003677">
    <property type="term" value="F:DNA binding"/>
    <property type="evidence" value="ECO:0007669"/>
    <property type="project" value="UniProtKB-KW"/>
</dbReference>
<evidence type="ECO:0000256" key="10">
    <source>
        <dbReference type="SAM" id="MobiDB-lite"/>
    </source>
</evidence>
<comment type="similarity">
    <text evidence="3">Belongs to the DNA glycosylase family. DEMETER subfamily.</text>
</comment>
<keyword evidence="8" id="KW-0238">DNA-binding</keyword>
<dbReference type="GO" id="GO:0035514">
    <property type="term" value="F:DNA demethylase activity"/>
    <property type="evidence" value="ECO:0007669"/>
    <property type="project" value="InterPro"/>
</dbReference>
<feature type="region of interest" description="Disordered" evidence="10">
    <location>
        <begin position="885"/>
        <end position="904"/>
    </location>
</feature>
<feature type="domain" description="HhH-GPD" evidence="11">
    <location>
        <begin position="1433"/>
        <end position="1597"/>
    </location>
</feature>
<dbReference type="Pfam" id="PF15628">
    <property type="entry name" value="RRM_DME"/>
    <property type="match status" value="1"/>
</dbReference>
<comment type="caution">
    <text evidence="12">The sequence shown here is derived from an EMBL/GenBank/DDBJ whole genome shotgun (WGS) entry which is preliminary data.</text>
</comment>
<feature type="compositionally biased region" description="Polar residues" evidence="10">
    <location>
        <begin position="811"/>
        <end position="822"/>
    </location>
</feature>
<keyword evidence="7" id="KW-0411">Iron-sulfur</keyword>
<feature type="region of interest" description="Disordered" evidence="10">
    <location>
        <begin position="1290"/>
        <end position="1309"/>
    </location>
</feature>
<evidence type="ECO:0000313" key="13">
    <source>
        <dbReference type="Proteomes" id="UP001190926"/>
    </source>
</evidence>
<dbReference type="GO" id="GO:0051539">
    <property type="term" value="F:4 iron, 4 sulfur cluster binding"/>
    <property type="evidence" value="ECO:0007669"/>
    <property type="project" value="UniProtKB-KW"/>
</dbReference>
<dbReference type="SMART" id="SM00525">
    <property type="entry name" value="FES"/>
    <property type="match status" value="1"/>
</dbReference>
<organism evidence="12 13">
    <name type="scientific">Perilla frutescens var. hirtella</name>
    <name type="common">Perilla citriodora</name>
    <name type="synonym">Perilla setoyensis</name>
    <dbReference type="NCBI Taxonomy" id="608512"/>
    <lineage>
        <taxon>Eukaryota</taxon>
        <taxon>Viridiplantae</taxon>
        <taxon>Streptophyta</taxon>
        <taxon>Embryophyta</taxon>
        <taxon>Tracheophyta</taxon>
        <taxon>Spermatophyta</taxon>
        <taxon>Magnoliopsida</taxon>
        <taxon>eudicotyledons</taxon>
        <taxon>Gunneridae</taxon>
        <taxon>Pentapetalae</taxon>
        <taxon>asterids</taxon>
        <taxon>lamiids</taxon>
        <taxon>Lamiales</taxon>
        <taxon>Lamiaceae</taxon>
        <taxon>Nepetoideae</taxon>
        <taxon>Elsholtzieae</taxon>
        <taxon>Perilla</taxon>
    </lineage>
</organism>
<feature type="compositionally biased region" description="Polar residues" evidence="10">
    <location>
        <begin position="1391"/>
        <end position="1404"/>
    </location>
</feature>
<keyword evidence="13" id="KW-1185">Reference proteome</keyword>
<name>A0AAD4P8G1_PERFH</name>
<evidence type="ECO:0000256" key="6">
    <source>
        <dbReference type="ARBA" id="ARBA00023004"/>
    </source>
</evidence>
<evidence type="ECO:0000256" key="9">
    <source>
        <dbReference type="ARBA" id="ARBA00023242"/>
    </source>
</evidence>
<evidence type="ECO:0000256" key="3">
    <source>
        <dbReference type="ARBA" id="ARBA00005646"/>
    </source>
</evidence>
<dbReference type="Pfam" id="PF15629">
    <property type="entry name" value="Perm-CXXC"/>
    <property type="match status" value="1"/>
</dbReference>
<dbReference type="Gene3D" id="1.10.1670.10">
    <property type="entry name" value="Helix-hairpin-Helix base-excision DNA repair enzymes (C-terminal)"/>
    <property type="match status" value="1"/>
</dbReference>
<dbReference type="InterPro" id="IPR003265">
    <property type="entry name" value="HhH-GPD_domain"/>
</dbReference>
<evidence type="ECO:0000256" key="1">
    <source>
        <dbReference type="ARBA" id="ARBA00001966"/>
    </source>
</evidence>
<evidence type="ECO:0000259" key="11">
    <source>
        <dbReference type="SMART" id="SM00478"/>
    </source>
</evidence>
<feature type="region of interest" description="Disordered" evidence="10">
    <location>
        <begin position="791"/>
        <end position="822"/>
    </location>
</feature>
<evidence type="ECO:0000256" key="7">
    <source>
        <dbReference type="ARBA" id="ARBA00023014"/>
    </source>
</evidence>
<evidence type="ECO:0000256" key="4">
    <source>
        <dbReference type="ARBA" id="ARBA00022485"/>
    </source>
</evidence>
<keyword evidence="5" id="KW-0479">Metal-binding</keyword>
<feature type="compositionally biased region" description="Polar residues" evidence="10">
    <location>
        <begin position="1144"/>
        <end position="1163"/>
    </location>
</feature>
<dbReference type="InterPro" id="IPR028924">
    <property type="entry name" value="Perm-CXXC"/>
</dbReference>
<dbReference type="PANTHER" id="PTHR46213:SF24">
    <property type="entry name" value="HHH-GPD DOMAIN-CONTAINING PROTEIN"/>
    <property type="match status" value="1"/>
</dbReference>
<dbReference type="GO" id="GO:0141166">
    <property type="term" value="P:chromosomal 5-methylcytosine DNA demethylation pathway"/>
    <property type="evidence" value="ECO:0007669"/>
    <property type="project" value="InterPro"/>
</dbReference>
<gene>
    <name evidence="12" type="ORF">C2S53_011411</name>
</gene>
<dbReference type="InterPro" id="IPR028925">
    <property type="entry name" value="RRM_DME"/>
</dbReference>
<dbReference type="GO" id="GO:0003906">
    <property type="term" value="F:DNA-(apurinic or apyrimidinic site) endonuclease activity"/>
    <property type="evidence" value="ECO:0007669"/>
    <property type="project" value="UniProtKB-ARBA"/>
</dbReference>
<dbReference type="InterPro" id="IPR044811">
    <property type="entry name" value="DME/ROS1"/>
</dbReference>
<dbReference type="InterPro" id="IPR011257">
    <property type="entry name" value="DNA_glycosylase"/>
</dbReference>
<feature type="compositionally biased region" description="Basic residues" evidence="10">
    <location>
        <begin position="373"/>
        <end position="382"/>
    </location>
</feature>
<accession>A0AAD4P8G1</accession>
<reference evidence="12 13" key="1">
    <citation type="journal article" date="2021" name="Nat. Commun.">
        <title>Incipient diploidization of the medicinal plant Perilla within 10,000 years.</title>
        <authorList>
            <person name="Zhang Y."/>
            <person name="Shen Q."/>
            <person name="Leng L."/>
            <person name="Zhang D."/>
            <person name="Chen S."/>
            <person name="Shi Y."/>
            <person name="Ning Z."/>
            <person name="Chen S."/>
        </authorList>
    </citation>
    <scope>NUCLEOTIDE SEQUENCE [LARGE SCALE GENOMIC DNA]</scope>
    <source>
        <strain evidence="13">cv. PC099</strain>
    </source>
</reference>
<feature type="region of interest" description="Disordered" evidence="10">
    <location>
        <begin position="1364"/>
        <end position="1416"/>
    </location>
</feature>
<evidence type="ECO:0000256" key="2">
    <source>
        <dbReference type="ARBA" id="ARBA00004123"/>
    </source>
</evidence>
<dbReference type="GO" id="GO:0046872">
    <property type="term" value="F:metal ion binding"/>
    <property type="evidence" value="ECO:0007669"/>
    <property type="project" value="UniProtKB-KW"/>
</dbReference>
<dbReference type="GO" id="GO:0006284">
    <property type="term" value="P:base-excision repair"/>
    <property type="evidence" value="ECO:0007669"/>
    <property type="project" value="InterPro"/>
</dbReference>
<evidence type="ECO:0000313" key="12">
    <source>
        <dbReference type="EMBL" id="KAH6829632.1"/>
    </source>
</evidence>
<keyword evidence="9" id="KW-0539">Nucleus</keyword>
<dbReference type="CDD" id="cd00056">
    <property type="entry name" value="ENDO3c"/>
    <property type="match status" value="1"/>
</dbReference>
<dbReference type="FunFam" id="1.10.1670.10:FF:000004">
    <property type="entry name" value="DNA glycosylase/AP lyase ROS1"/>
    <property type="match status" value="1"/>
</dbReference>
<feature type="region of interest" description="Disordered" evidence="10">
    <location>
        <begin position="1076"/>
        <end position="1164"/>
    </location>
</feature>
<dbReference type="PANTHER" id="PTHR46213">
    <property type="entry name" value="TRANSCRIPTIONAL ACTIVATOR DEMETER"/>
    <property type="match status" value="1"/>
</dbReference>
<keyword evidence="4" id="KW-0004">4Fe-4S</keyword>
<dbReference type="EMBL" id="SDAM02000106">
    <property type="protein sequence ID" value="KAH6829632.1"/>
    <property type="molecule type" value="Genomic_DNA"/>
</dbReference>
<feature type="region of interest" description="Disordered" evidence="10">
    <location>
        <begin position="341"/>
        <end position="442"/>
    </location>
</feature>
<dbReference type="Proteomes" id="UP001190926">
    <property type="component" value="Unassembled WGS sequence"/>
</dbReference>
<dbReference type="GO" id="GO:0005634">
    <property type="term" value="C:nucleus"/>
    <property type="evidence" value="ECO:0007669"/>
    <property type="project" value="UniProtKB-SubCell"/>
</dbReference>
<evidence type="ECO:0000256" key="8">
    <source>
        <dbReference type="ARBA" id="ARBA00023125"/>
    </source>
</evidence>
<feature type="compositionally biased region" description="Low complexity" evidence="10">
    <location>
        <begin position="1290"/>
        <end position="1302"/>
    </location>
</feature>
<feature type="compositionally biased region" description="Polar residues" evidence="10">
    <location>
        <begin position="1367"/>
        <end position="1381"/>
    </location>
</feature>
<evidence type="ECO:0000256" key="5">
    <source>
        <dbReference type="ARBA" id="ARBA00022723"/>
    </source>
</evidence>
<comment type="subcellular location">
    <subcellularLocation>
        <location evidence="2">Nucleus</location>
    </subcellularLocation>
</comment>
<dbReference type="InterPro" id="IPR023170">
    <property type="entry name" value="HhH_base_excis_C"/>
</dbReference>
<comment type="cofactor">
    <cofactor evidence="1">
        <name>[4Fe-4S] cluster</name>
        <dbReference type="ChEBI" id="CHEBI:49883"/>
    </cofactor>
</comment>
<feature type="region of interest" description="Disordered" evidence="10">
    <location>
        <begin position="258"/>
        <end position="283"/>
    </location>
</feature>
<protein>
    <submittedName>
        <fullName evidence="12">HhH-GPD base excision DNA repair family protein</fullName>
    </submittedName>
</protein>
<feature type="region of interest" description="Disordered" evidence="10">
    <location>
        <begin position="18"/>
        <end position="37"/>
    </location>
</feature>
<feature type="compositionally biased region" description="Basic and acidic residues" evidence="10">
    <location>
        <begin position="1086"/>
        <end position="1100"/>
    </location>
</feature>
<keyword evidence="6" id="KW-0408">Iron</keyword>